<organism evidence="3 4">
    <name type="scientific">candidate division MSBL1 archaeon SCGC-AAA259D18</name>
    <dbReference type="NCBI Taxonomy" id="1698262"/>
    <lineage>
        <taxon>Archaea</taxon>
        <taxon>Methanobacteriati</taxon>
        <taxon>Methanobacteriota</taxon>
        <taxon>candidate division MSBL1</taxon>
    </lineage>
</organism>
<dbReference type="Gene3D" id="1.10.10.10">
    <property type="entry name" value="Winged helix-like DNA-binding domain superfamily/Winged helix DNA-binding domain"/>
    <property type="match status" value="1"/>
</dbReference>
<reference evidence="3 4" key="1">
    <citation type="journal article" date="2016" name="Sci. Rep.">
        <title>Metabolic traits of an uncultured archaeal lineage -MSBL1- from brine pools of the Red Sea.</title>
        <authorList>
            <person name="Mwirichia R."/>
            <person name="Alam I."/>
            <person name="Rashid M."/>
            <person name="Vinu M."/>
            <person name="Ba-Alawi W."/>
            <person name="Anthony Kamau A."/>
            <person name="Kamanda Ngugi D."/>
            <person name="Goker M."/>
            <person name="Klenk H.P."/>
            <person name="Bajic V."/>
            <person name="Stingl U."/>
        </authorList>
    </citation>
    <scope>NUCLEOTIDE SEQUENCE [LARGE SCALE GENOMIC DNA]</scope>
    <source>
        <strain evidence="3">SCGC-AAA259D18</strain>
    </source>
</reference>
<dbReference type="Pfam" id="PF00665">
    <property type="entry name" value="rve"/>
    <property type="match status" value="1"/>
</dbReference>
<comment type="caution">
    <text evidence="3">The sequence shown here is derived from an EMBL/GenBank/DDBJ whole genome shotgun (WGS) entry which is preliminary data.</text>
</comment>
<evidence type="ECO:0000259" key="2">
    <source>
        <dbReference type="PROSITE" id="PS50994"/>
    </source>
</evidence>
<dbReference type="Proteomes" id="UP000070195">
    <property type="component" value="Unassembled WGS sequence"/>
</dbReference>
<evidence type="ECO:0000313" key="3">
    <source>
        <dbReference type="EMBL" id="KXA91992.1"/>
    </source>
</evidence>
<dbReference type="Pfam" id="PF13518">
    <property type="entry name" value="HTH_28"/>
    <property type="match status" value="1"/>
</dbReference>
<dbReference type="Gene3D" id="3.30.420.10">
    <property type="entry name" value="Ribonuclease H-like superfamily/Ribonuclease H"/>
    <property type="match status" value="1"/>
</dbReference>
<dbReference type="AlphaFoldDB" id="A0A133UCT0"/>
<protein>
    <recommendedName>
        <fullName evidence="2">Integrase catalytic domain-containing protein</fullName>
    </recommendedName>
</protein>
<sequence length="299" mass="35321">MLSVDMRERIVEKVSEGSTFSKVANIFGTTRQTVSKWYHRWKNGEGLEDRPRRPNNIKRKVEDVHERAIGALRDAFNWGTEKLRRALARLPKPVLKLLRELRIEIDPIHLSRETINKVLQKLGLNGSPYGGKHEYERFERDEPNDLWQLDIRGPFRLEYEERYAVFGVDDHSRFAVCAEMTESTPTTKDVEKALKKSFSRFGKPDEVLVDRGGQFRDKFERFCEFEGIEVVKAPPRYPQIKGKVERFKRTFNEEYLVLQEFFVNVEEYFPEWIHDYNHERPNMGIGNKPPASRFKPDKD</sequence>
<dbReference type="InterPro" id="IPR009057">
    <property type="entry name" value="Homeodomain-like_sf"/>
</dbReference>
<dbReference type="PANTHER" id="PTHR35004:SF6">
    <property type="entry name" value="TRANSPOSASE"/>
    <property type="match status" value="1"/>
</dbReference>
<feature type="domain" description="Integrase catalytic" evidence="2">
    <location>
        <begin position="139"/>
        <end position="298"/>
    </location>
</feature>
<dbReference type="InterPro" id="IPR012337">
    <property type="entry name" value="RNaseH-like_sf"/>
</dbReference>
<proteinExistence type="predicted"/>
<gene>
    <name evidence="3" type="ORF">AKJ63_00155</name>
</gene>
<dbReference type="EMBL" id="LHXM01000002">
    <property type="protein sequence ID" value="KXA91992.1"/>
    <property type="molecule type" value="Genomic_DNA"/>
</dbReference>
<dbReference type="SUPFAM" id="SSF46689">
    <property type="entry name" value="Homeodomain-like"/>
    <property type="match status" value="1"/>
</dbReference>
<feature type="region of interest" description="Disordered" evidence="1">
    <location>
        <begin position="279"/>
        <end position="299"/>
    </location>
</feature>
<dbReference type="PROSITE" id="PS50994">
    <property type="entry name" value="INTEGRASE"/>
    <property type="match status" value="1"/>
</dbReference>
<dbReference type="GO" id="GO:0015074">
    <property type="term" value="P:DNA integration"/>
    <property type="evidence" value="ECO:0007669"/>
    <property type="project" value="InterPro"/>
</dbReference>
<dbReference type="InterPro" id="IPR055247">
    <property type="entry name" value="InsJ-like_HTH"/>
</dbReference>
<evidence type="ECO:0000313" key="4">
    <source>
        <dbReference type="Proteomes" id="UP000070195"/>
    </source>
</evidence>
<dbReference type="InterPro" id="IPR001584">
    <property type="entry name" value="Integrase_cat-core"/>
</dbReference>
<evidence type="ECO:0000256" key="1">
    <source>
        <dbReference type="SAM" id="MobiDB-lite"/>
    </source>
</evidence>
<accession>A0A133UCT0</accession>
<dbReference type="InterPro" id="IPR036388">
    <property type="entry name" value="WH-like_DNA-bd_sf"/>
</dbReference>
<dbReference type="SUPFAM" id="SSF53098">
    <property type="entry name" value="Ribonuclease H-like"/>
    <property type="match status" value="1"/>
</dbReference>
<keyword evidence="4" id="KW-1185">Reference proteome</keyword>
<name>A0A133UCT0_9EURY</name>
<dbReference type="PANTHER" id="PTHR35004">
    <property type="entry name" value="TRANSPOSASE RV3428C-RELATED"/>
    <property type="match status" value="1"/>
</dbReference>
<dbReference type="InterPro" id="IPR036397">
    <property type="entry name" value="RNaseH_sf"/>
</dbReference>
<dbReference type="GO" id="GO:0003676">
    <property type="term" value="F:nucleic acid binding"/>
    <property type="evidence" value="ECO:0007669"/>
    <property type="project" value="InterPro"/>
</dbReference>